<dbReference type="PANTHER" id="PTHR33336:SF3">
    <property type="entry name" value="ABM DOMAIN-CONTAINING PROTEIN"/>
    <property type="match status" value="1"/>
</dbReference>
<accession>A0A109QY85</accession>
<dbReference type="KEGG" id="mvd:AWU67_00120"/>
<proteinExistence type="predicted"/>
<dbReference type="GO" id="GO:0003824">
    <property type="term" value="F:catalytic activity"/>
    <property type="evidence" value="ECO:0007669"/>
    <property type="project" value="TreeGrafter"/>
</dbReference>
<evidence type="ECO:0000259" key="1">
    <source>
        <dbReference type="PROSITE" id="PS51725"/>
    </source>
</evidence>
<dbReference type="InterPro" id="IPR007138">
    <property type="entry name" value="ABM_dom"/>
</dbReference>
<reference evidence="2 3" key="1">
    <citation type="journal article" date="2016" name="J. Biotechnol.">
        <title>First complete genome sequence of a species in the genus Microterricola, an extremophilic cold active enzyme producing bacterial strain ERGS5:02 isolated from Sikkim Himalaya.</title>
        <authorList>
            <person name="Himanshu"/>
            <person name="Swarnkar M.K."/>
            <person name="Singh D."/>
            <person name="Kumar R."/>
        </authorList>
    </citation>
    <scope>NUCLEOTIDE SEQUENCE [LARGE SCALE GENOMIC DNA]</scope>
    <source>
        <strain evidence="2 3">ERGS5:02</strain>
    </source>
</reference>
<protein>
    <recommendedName>
        <fullName evidence="1">ABM domain-containing protein</fullName>
    </recommendedName>
</protein>
<dbReference type="InterPro" id="IPR011008">
    <property type="entry name" value="Dimeric_a/b-barrel"/>
</dbReference>
<dbReference type="Gene3D" id="3.30.70.100">
    <property type="match status" value="1"/>
</dbReference>
<organism evidence="2 3">
    <name type="scientific">Microterricola viridarii</name>
    <dbReference type="NCBI Taxonomy" id="412690"/>
    <lineage>
        <taxon>Bacteria</taxon>
        <taxon>Bacillati</taxon>
        <taxon>Actinomycetota</taxon>
        <taxon>Actinomycetes</taxon>
        <taxon>Micrococcales</taxon>
        <taxon>Microbacteriaceae</taxon>
        <taxon>Microterricola</taxon>
    </lineage>
</organism>
<dbReference type="OrthoDB" id="3695636at2"/>
<dbReference type="RefSeq" id="WP_067225348.1">
    <property type="nucleotide sequence ID" value="NZ_CP014145.1"/>
</dbReference>
<name>A0A109QY85_9MICO</name>
<dbReference type="PANTHER" id="PTHR33336">
    <property type="entry name" value="QUINOL MONOOXYGENASE YGIN-RELATED"/>
    <property type="match status" value="1"/>
</dbReference>
<dbReference type="Pfam" id="PF03992">
    <property type="entry name" value="ABM"/>
    <property type="match status" value="1"/>
</dbReference>
<feature type="domain" description="ABM" evidence="1">
    <location>
        <begin position="6"/>
        <end position="95"/>
    </location>
</feature>
<sequence length="100" mass="11050">MSDSFFQVIARHQPKEGQLETVLELLAELTAATRTEPGCLSFEYFRNVENPDEIVIVECFVDAAGFAAHREAEHFTRIGVEQIAPLLQARSSSKAVATVV</sequence>
<dbReference type="SUPFAM" id="SSF54909">
    <property type="entry name" value="Dimeric alpha+beta barrel"/>
    <property type="match status" value="1"/>
</dbReference>
<dbReference type="EMBL" id="CP014145">
    <property type="protein sequence ID" value="AMB57525.1"/>
    <property type="molecule type" value="Genomic_DNA"/>
</dbReference>
<keyword evidence="3" id="KW-1185">Reference proteome</keyword>
<reference evidence="3" key="2">
    <citation type="submission" date="2016-01" db="EMBL/GenBank/DDBJ databases">
        <title>First complete genome sequence of a species in the genus Microterricola, an extremophilic cold active enzyme producing strain ERGS5:02 isolated from Sikkim Himalaya.</title>
        <authorList>
            <person name="Kumar R."/>
            <person name="Singh D."/>
            <person name="Swarnkar M.K."/>
        </authorList>
    </citation>
    <scope>NUCLEOTIDE SEQUENCE [LARGE SCALE GENOMIC DNA]</scope>
    <source>
        <strain evidence="3">ERGS5:02</strain>
    </source>
</reference>
<evidence type="ECO:0000313" key="3">
    <source>
        <dbReference type="Proteomes" id="UP000058305"/>
    </source>
</evidence>
<dbReference type="PROSITE" id="PS51725">
    <property type="entry name" value="ABM"/>
    <property type="match status" value="1"/>
</dbReference>
<evidence type="ECO:0000313" key="2">
    <source>
        <dbReference type="EMBL" id="AMB57525.1"/>
    </source>
</evidence>
<dbReference type="InterPro" id="IPR050744">
    <property type="entry name" value="AI-2_Isomerase_LsrG"/>
</dbReference>
<dbReference type="AlphaFoldDB" id="A0A109QY85"/>
<gene>
    <name evidence="2" type="ORF">AWU67_00120</name>
</gene>
<dbReference type="Proteomes" id="UP000058305">
    <property type="component" value="Chromosome"/>
</dbReference>